<keyword evidence="3" id="KW-0813">Transport</keyword>
<dbReference type="GeneID" id="30198416"/>
<dbReference type="STRING" id="683960.A0A1E3PAB2"/>
<dbReference type="Gene3D" id="1.20.1740.10">
    <property type="entry name" value="Amino acid/polyamine transporter I"/>
    <property type="match status" value="1"/>
</dbReference>
<organism evidence="11 12">
    <name type="scientific">Wickerhamomyces anomalus (strain ATCC 58044 / CBS 1984 / NCYC 433 / NRRL Y-366-8)</name>
    <name type="common">Yeast</name>
    <name type="synonym">Hansenula anomala</name>
    <dbReference type="NCBI Taxonomy" id="683960"/>
    <lineage>
        <taxon>Eukaryota</taxon>
        <taxon>Fungi</taxon>
        <taxon>Dikarya</taxon>
        <taxon>Ascomycota</taxon>
        <taxon>Saccharomycotina</taxon>
        <taxon>Saccharomycetes</taxon>
        <taxon>Phaffomycetales</taxon>
        <taxon>Wickerhamomycetaceae</taxon>
        <taxon>Wickerhamomyces</taxon>
    </lineage>
</organism>
<evidence type="ECO:0000256" key="4">
    <source>
        <dbReference type="ARBA" id="ARBA00022692"/>
    </source>
</evidence>
<feature type="transmembrane region" description="Helical" evidence="9">
    <location>
        <begin position="84"/>
        <end position="101"/>
    </location>
</feature>
<dbReference type="Pfam" id="PF00324">
    <property type="entry name" value="AA_permease"/>
    <property type="match status" value="1"/>
</dbReference>
<feature type="transmembrane region" description="Helical" evidence="9">
    <location>
        <begin position="290"/>
        <end position="309"/>
    </location>
</feature>
<keyword evidence="5" id="KW-0029">Amino-acid transport</keyword>
<evidence type="ECO:0000256" key="6">
    <source>
        <dbReference type="ARBA" id="ARBA00022989"/>
    </source>
</evidence>
<keyword evidence="12" id="KW-1185">Reference proteome</keyword>
<evidence type="ECO:0000256" key="3">
    <source>
        <dbReference type="ARBA" id="ARBA00022448"/>
    </source>
</evidence>
<evidence type="ECO:0000313" key="11">
    <source>
        <dbReference type="EMBL" id="ODQ62359.1"/>
    </source>
</evidence>
<feature type="transmembrane region" description="Helical" evidence="9">
    <location>
        <begin position="417"/>
        <end position="438"/>
    </location>
</feature>
<reference evidence="11 12" key="1">
    <citation type="journal article" date="2016" name="Proc. Natl. Acad. Sci. U.S.A.">
        <title>Comparative genomics of biotechnologically important yeasts.</title>
        <authorList>
            <person name="Riley R."/>
            <person name="Haridas S."/>
            <person name="Wolfe K.H."/>
            <person name="Lopes M.R."/>
            <person name="Hittinger C.T."/>
            <person name="Goeker M."/>
            <person name="Salamov A.A."/>
            <person name="Wisecaver J.H."/>
            <person name="Long T.M."/>
            <person name="Calvey C.H."/>
            <person name="Aerts A.L."/>
            <person name="Barry K.W."/>
            <person name="Choi C."/>
            <person name="Clum A."/>
            <person name="Coughlan A.Y."/>
            <person name="Deshpande S."/>
            <person name="Douglass A.P."/>
            <person name="Hanson S.J."/>
            <person name="Klenk H.-P."/>
            <person name="LaButti K.M."/>
            <person name="Lapidus A."/>
            <person name="Lindquist E.A."/>
            <person name="Lipzen A.M."/>
            <person name="Meier-Kolthoff J.P."/>
            <person name="Ohm R.A."/>
            <person name="Otillar R.P."/>
            <person name="Pangilinan J.L."/>
            <person name="Peng Y."/>
            <person name="Rokas A."/>
            <person name="Rosa C.A."/>
            <person name="Scheuner C."/>
            <person name="Sibirny A.A."/>
            <person name="Slot J.C."/>
            <person name="Stielow J.B."/>
            <person name="Sun H."/>
            <person name="Kurtzman C.P."/>
            <person name="Blackwell M."/>
            <person name="Grigoriev I.V."/>
            <person name="Jeffries T.W."/>
        </authorList>
    </citation>
    <scope>NUCLEOTIDE SEQUENCE [LARGE SCALE GENOMIC DNA]</scope>
    <source>
        <strain evidence="12">ATCC 58044 / CBS 1984 / NCYC 433 / NRRL Y-366-8</strain>
    </source>
</reference>
<sequence>MSTHLRHTSSNKDEKQVYDIPNVETGESSTGFVDDLESQNSHDLADDLHQGLKARHIQLIALGGCIGTGLFVGSGSTLATCGPAGLLTAYLIMSTVIYFIMNELGEMVCYLPTKGGAISDIAVRYVDESLGFATGWIYYYTFVILLCTEITAAAIVIEYWTDKVHIAVWITIFLVVIIGLNFLAVKYYGEAEFWFASLKIFCIIGLIIAGIVIFFGGGPNQHKVRGFQYWNNPGAFVEHLSHGNTGKFLDVWTGVIKSGFAFIVGPELVAIAAAETENPRRNIAKAAKRFVYRLMFFYVAGSLVIGIMVPSNNPNLLNGSSSAAASPFVIGIRSVGIKGLNHVINAAILTSAWSSGNSFFYAASRTLLSLAKEGKAPKVFLKINRNGVPYVACALTALIGVLSYLNVSSGTSKVFNWFSNISTISGFIGWIVIGIAYLRWRKAVIYNGLWDRVPFKTILQPYGTYYSVGFITLICLTNGYATFFGKFAAADFVAAYITLPVFFLLYFGHKIFTKNWKWAYPVSEIDVLSGLEHVEKLTETAPTPNPTTWYGKVWAWAM</sequence>
<dbReference type="RefSeq" id="XP_019041566.1">
    <property type="nucleotide sequence ID" value="XM_019181170.1"/>
</dbReference>
<keyword evidence="4 9" id="KW-0812">Transmembrane</keyword>
<proteinExistence type="inferred from homology"/>
<dbReference type="OrthoDB" id="3900342at2759"/>
<evidence type="ECO:0000256" key="7">
    <source>
        <dbReference type="ARBA" id="ARBA00023136"/>
    </source>
</evidence>
<keyword evidence="6 9" id="KW-1133">Transmembrane helix</keyword>
<feature type="transmembrane region" description="Helical" evidence="9">
    <location>
        <begin position="137"/>
        <end position="159"/>
    </location>
</feature>
<feature type="transmembrane region" description="Helical" evidence="9">
    <location>
        <begin position="56"/>
        <end position="72"/>
    </location>
</feature>
<dbReference type="PANTHER" id="PTHR43341:SF36">
    <property type="entry name" value="PROLINE-SPECIFIC PERMEASE"/>
    <property type="match status" value="1"/>
</dbReference>
<keyword evidence="7 9" id="KW-0472">Membrane</keyword>
<evidence type="ECO:0000256" key="9">
    <source>
        <dbReference type="SAM" id="Phobius"/>
    </source>
</evidence>
<feature type="region of interest" description="Disordered" evidence="8">
    <location>
        <begin position="1"/>
        <end position="32"/>
    </location>
</feature>
<dbReference type="GO" id="GO:0005886">
    <property type="term" value="C:plasma membrane"/>
    <property type="evidence" value="ECO:0007669"/>
    <property type="project" value="EnsemblFungi"/>
</dbReference>
<feature type="transmembrane region" description="Helical" evidence="9">
    <location>
        <begin position="459"/>
        <end position="481"/>
    </location>
</feature>
<dbReference type="GO" id="GO:0015812">
    <property type="term" value="P:gamma-aminobutyric acid transport"/>
    <property type="evidence" value="ECO:0007669"/>
    <property type="project" value="EnsemblFungi"/>
</dbReference>
<dbReference type="InterPro" id="IPR004841">
    <property type="entry name" value="AA-permease/SLC12A_dom"/>
</dbReference>
<feature type="transmembrane region" description="Helical" evidence="9">
    <location>
        <begin position="166"/>
        <end position="188"/>
    </location>
</feature>
<evidence type="ECO:0000313" key="12">
    <source>
        <dbReference type="Proteomes" id="UP000094112"/>
    </source>
</evidence>
<feature type="transmembrane region" description="Helical" evidence="9">
    <location>
        <begin position="343"/>
        <end position="368"/>
    </location>
</feature>
<comment type="similarity">
    <text evidence="2">Belongs to the amino acid-polyamine-organocation (APC) superfamily. YAT (TC 2.A.3.10) family.</text>
</comment>
<dbReference type="GO" id="GO:0015824">
    <property type="term" value="P:proline transport"/>
    <property type="evidence" value="ECO:0007669"/>
    <property type="project" value="EnsemblFungi"/>
</dbReference>
<evidence type="ECO:0000256" key="1">
    <source>
        <dbReference type="ARBA" id="ARBA00004141"/>
    </source>
</evidence>
<dbReference type="InterPro" id="IPR050524">
    <property type="entry name" value="APC_YAT"/>
</dbReference>
<evidence type="ECO:0000256" key="8">
    <source>
        <dbReference type="SAM" id="MobiDB-lite"/>
    </source>
</evidence>
<evidence type="ECO:0000259" key="10">
    <source>
        <dbReference type="Pfam" id="PF00324"/>
    </source>
</evidence>
<dbReference type="AlphaFoldDB" id="A0A1E3PAB2"/>
<dbReference type="EMBL" id="KV454208">
    <property type="protein sequence ID" value="ODQ62359.1"/>
    <property type="molecule type" value="Genomic_DNA"/>
</dbReference>
<evidence type="ECO:0000256" key="2">
    <source>
        <dbReference type="ARBA" id="ARBA00006983"/>
    </source>
</evidence>
<dbReference type="GO" id="GO:0015193">
    <property type="term" value="F:L-proline transmembrane transporter activity"/>
    <property type="evidence" value="ECO:0007669"/>
    <property type="project" value="EnsemblFungi"/>
</dbReference>
<dbReference type="PIRSF" id="PIRSF006060">
    <property type="entry name" value="AA_transporter"/>
    <property type="match status" value="1"/>
</dbReference>
<feature type="transmembrane region" description="Helical" evidence="9">
    <location>
        <begin position="388"/>
        <end position="405"/>
    </location>
</feature>
<feature type="domain" description="Amino acid permease/ SLC12A" evidence="10">
    <location>
        <begin position="56"/>
        <end position="517"/>
    </location>
</feature>
<dbReference type="PANTHER" id="PTHR43341">
    <property type="entry name" value="AMINO ACID PERMEASE"/>
    <property type="match status" value="1"/>
</dbReference>
<evidence type="ECO:0000256" key="5">
    <source>
        <dbReference type="ARBA" id="ARBA00022970"/>
    </source>
</evidence>
<comment type="subcellular location">
    <subcellularLocation>
        <location evidence="1">Membrane</location>
        <topology evidence="1">Multi-pass membrane protein</topology>
    </subcellularLocation>
</comment>
<protein>
    <recommendedName>
        <fullName evidence="10">Amino acid permease/ SLC12A domain-containing protein</fullName>
    </recommendedName>
</protein>
<dbReference type="FunFam" id="1.20.1740.10:FF:000006">
    <property type="entry name" value="General amino acid permease"/>
    <property type="match status" value="1"/>
</dbReference>
<dbReference type="Proteomes" id="UP000094112">
    <property type="component" value="Unassembled WGS sequence"/>
</dbReference>
<feature type="transmembrane region" description="Helical" evidence="9">
    <location>
        <begin position="194"/>
        <end position="215"/>
    </location>
</feature>
<feature type="transmembrane region" description="Helical" evidence="9">
    <location>
        <begin position="487"/>
        <end position="507"/>
    </location>
</feature>
<accession>A0A1E3PAB2</accession>
<name>A0A1E3PAB2_WICAA</name>
<gene>
    <name evidence="11" type="ORF">WICANDRAFT_25656</name>
</gene>